<reference evidence="2" key="1">
    <citation type="submission" date="2023-10" db="EMBL/GenBank/DDBJ databases">
        <authorList>
            <person name="Chen Y."/>
            <person name="Shah S."/>
            <person name="Dougan E. K."/>
            <person name="Thang M."/>
            <person name="Chan C."/>
        </authorList>
    </citation>
    <scope>NUCLEOTIDE SEQUENCE [LARGE SCALE GENOMIC DNA]</scope>
</reference>
<feature type="compositionally biased region" description="Low complexity" evidence="1">
    <location>
        <begin position="403"/>
        <end position="413"/>
    </location>
</feature>
<name>A0ABN9QL91_9DINO</name>
<feature type="compositionally biased region" description="Low complexity" evidence="1">
    <location>
        <begin position="29"/>
        <end position="41"/>
    </location>
</feature>
<evidence type="ECO:0000256" key="1">
    <source>
        <dbReference type="SAM" id="MobiDB-lite"/>
    </source>
</evidence>
<evidence type="ECO:0000313" key="3">
    <source>
        <dbReference type="Proteomes" id="UP001189429"/>
    </source>
</evidence>
<feature type="non-terminal residue" evidence="2">
    <location>
        <position position="1"/>
    </location>
</feature>
<keyword evidence="3" id="KW-1185">Reference proteome</keyword>
<dbReference type="Proteomes" id="UP001189429">
    <property type="component" value="Unassembled WGS sequence"/>
</dbReference>
<feature type="compositionally biased region" description="Basic residues" evidence="1">
    <location>
        <begin position="1"/>
        <end position="10"/>
    </location>
</feature>
<protein>
    <submittedName>
        <fullName evidence="2">Uncharacterized protein</fullName>
    </submittedName>
</protein>
<feature type="compositionally biased region" description="Basic and acidic residues" evidence="1">
    <location>
        <begin position="361"/>
        <end position="374"/>
    </location>
</feature>
<sequence length="514" mass="52797">GLRGRRRVRRGAGVGPAAGGRSRGRRRGAVAGPPCARGGAAGACRWRGELAGAWRAGSGGADGRRAPAAGRGAWRRAGPSGSPRRVQDLDGLAAAAAGATALLLLADPSTPPAALGSAWSGLEARFPAAARVGAVVAPPAEKGSPALAGFAGALQPGAMVAVALGAPARAAVNTCGYEPFGQEMEVFEASLPRSGPCVVQTIGTDKMGSWEDAEETEKGTAGIARRVSVPAARAVQDSKGGRRGRSEGGALRSPRGCGVGRGAGADGRGQGVVDIPAPEGWERGPWRQGPRRRGPVPEGGAGLHALLPPRRRARGGHQGGSPDGQRSVHGRPGARVRGRAPGGAEGPARAVWPGRARPRRLLADRGGGRHREPRAWESGWSARALRGRRVEEIWGGPGRSSGRRQPPVSRGRVATVGPWPWPERPSLRASGPQDRFPNYPSSSPALPLLLILLLLPPARRPKESAQTSGSFARLFCLLGLPRVSRDVAASRLSGVVSAPAAVKTRLAAQGWSCG</sequence>
<feature type="compositionally biased region" description="Basic residues" evidence="1">
    <location>
        <begin position="328"/>
        <end position="338"/>
    </location>
</feature>
<feature type="region of interest" description="Disordered" evidence="1">
    <location>
        <begin position="227"/>
        <end position="374"/>
    </location>
</feature>
<organism evidence="2 3">
    <name type="scientific">Prorocentrum cordatum</name>
    <dbReference type="NCBI Taxonomy" id="2364126"/>
    <lineage>
        <taxon>Eukaryota</taxon>
        <taxon>Sar</taxon>
        <taxon>Alveolata</taxon>
        <taxon>Dinophyceae</taxon>
        <taxon>Prorocentrales</taxon>
        <taxon>Prorocentraceae</taxon>
        <taxon>Prorocentrum</taxon>
    </lineage>
</organism>
<feature type="region of interest" description="Disordered" evidence="1">
    <location>
        <begin position="395"/>
        <end position="417"/>
    </location>
</feature>
<dbReference type="EMBL" id="CAUYUJ010003603">
    <property type="protein sequence ID" value="CAK0805968.1"/>
    <property type="molecule type" value="Genomic_DNA"/>
</dbReference>
<feature type="region of interest" description="Disordered" evidence="1">
    <location>
        <begin position="55"/>
        <end position="85"/>
    </location>
</feature>
<feature type="compositionally biased region" description="Gly residues" evidence="1">
    <location>
        <begin position="257"/>
        <end position="270"/>
    </location>
</feature>
<gene>
    <name evidence="2" type="ORF">PCOR1329_LOCUS12356</name>
</gene>
<comment type="caution">
    <text evidence="2">The sequence shown here is derived from an EMBL/GenBank/DDBJ whole genome shotgun (WGS) entry which is preliminary data.</text>
</comment>
<proteinExistence type="predicted"/>
<feature type="region of interest" description="Disordered" evidence="1">
    <location>
        <begin position="1"/>
        <end position="41"/>
    </location>
</feature>
<feature type="compositionally biased region" description="Low complexity" evidence="1">
    <location>
        <begin position="66"/>
        <end position="81"/>
    </location>
</feature>
<accession>A0ABN9QL91</accession>
<evidence type="ECO:0000313" key="2">
    <source>
        <dbReference type="EMBL" id="CAK0805968.1"/>
    </source>
</evidence>